<gene>
    <name evidence="1" type="ORF">PM001_LOCUS19009</name>
</gene>
<evidence type="ECO:0000313" key="2">
    <source>
        <dbReference type="Proteomes" id="UP001162060"/>
    </source>
</evidence>
<accession>A0AAV1UG64</accession>
<proteinExistence type="predicted"/>
<evidence type="ECO:0000313" key="1">
    <source>
        <dbReference type="EMBL" id="CAK7933859.1"/>
    </source>
</evidence>
<reference evidence="1" key="1">
    <citation type="submission" date="2024-01" db="EMBL/GenBank/DDBJ databases">
        <authorList>
            <person name="Webb A."/>
        </authorList>
    </citation>
    <scope>NUCLEOTIDE SEQUENCE</scope>
    <source>
        <strain evidence="1">Pm1</strain>
    </source>
</reference>
<dbReference type="AlphaFoldDB" id="A0AAV1UG64"/>
<protein>
    <submittedName>
        <fullName evidence="1">Uncharacterized protein</fullName>
    </submittedName>
</protein>
<sequence length="37" mass="4044">MADVPQSNALSPSDDEAVVKETICFISQYLSSVRIKT</sequence>
<dbReference type="Proteomes" id="UP001162060">
    <property type="component" value="Unassembled WGS sequence"/>
</dbReference>
<organism evidence="1 2">
    <name type="scientific">Peronospora matthiolae</name>
    <dbReference type="NCBI Taxonomy" id="2874970"/>
    <lineage>
        <taxon>Eukaryota</taxon>
        <taxon>Sar</taxon>
        <taxon>Stramenopiles</taxon>
        <taxon>Oomycota</taxon>
        <taxon>Peronosporomycetes</taxon>
        <taxon>Peronosporales</taxon>
        <taxon>Peronosporaceae</taxon>
        <taxon>Peronospora</taxon>
    </lineage>
</organism>
<name>A0AAV1UG64_9STRA</name>
<comment type="caution">
    <text evidence="1">The sequence shown here is derived from an EMBL/GenBank/DDBJ whole genome shotgun (WGS) entry which is preliminary data.</text>
</comment>
<dbReference type="EMBL" id="CAKLBY020000195">
    <property type="protein sequence ID" value="CAK7933859.1"/>
    <property type="molecule type" value="Genomic_DNA"/>
</dbReference>